<dbReference type="PROSITE" id="PS00444">
    <property type="entry name" value="POLYPRENYL_SYNTHASE_2"/>
    <property type="match status" value="1"/>
</dbReference>
<gene>
    <name evidence="7" type="ORF">TCARB_1385</name>
</gene>
<dbReference type="Pfam" id="PF00348">
    <property type="entry name" value="polyprenyl_synt"/>
    <property type="match status" value="1"/>
</dbReference>
<evidence type="ECO:0000313" key="7">
    <source>
        <dbReference type="EMBL" id="AJB42431.1"/>
    </source>
</evidence>
<sequence length="292" mass="32849">MRKASLTDEYLALRETLAKYSAEMIKRYFPEVYEEASYAIQGGKLIRGSLSLLIARILSSDIEKVLPIAFSIELMHAASLIHDDIADESESRRGRQSFWKKYGLKDAVTFPHIIIPVAITLVAEAGVEAVIESMLQWRKAALGQLWDTRILEGKQVQVAYEQLIEYKTASVFEASCSLPLIALGKRDLISAGKTYGKSLGMLYQVLDDYADIANNNVDSGSSRLLLMQVKEREGIKRYVKELVSKYFTEIRDASIKLHPSLMDFAVMSMEKFASEAGESVQHILQEVEEKIL</sequence>
<dbReference type="Proteomes" id="UP000266720">
    <property type="component" value="Chromosome"/>
</dbReference>
<dbReference type="InterPro" id="IPR008949">
    <property type="entry name" value="Isoprenoid_synthase_dom_sf"/>
</dbReference>
<dbReference type="KEGG" id="tcb:TCARB_1385"/>
<protein>
    <submittedName>
        <fullName evidence="7">Polyprenyl synthetase</fullName>
        <ecNumber evidence="7">2.5.1.1</ecNumber>
        <ecNumber evidence="7">2.5.1.10</ecNumber>
        <ecNumber evidence="7">2.5.1.29</ecNumber>
        <ecNumber evidence="7">2.5.1.90</ecNumber>
    </submittedName>
</protein>
<dbReference type="GO" id="GO:0046872">
    <property type="term" value="F:metal ion binding"/>
    <property type="evidence" value="ECO:0007669"/>
    <property type="project" value="UniProtKB-KW"/>
</dbReference>
<dbReference type="AlphaFoldDB" id="A0A3G1A9N3"/>
<keyword evidence="4" id="KW-0479">Metal-binding</keyword>
<dbReference type="EC" id="2.5.1.29" evidence="7"/>
<evidence type="ECO:0000256" key="6">
    <source>
        <dbReference type="RuleBase" id="RU004466"/>
    </source>
</evidence>
<evidence type="ECO:0000256" key="2">
    <source>
        <dbReference type="ARBA" id="ARBA00006706"/>
    </source>
</evidence>
<dbReference type="STRING" id="697581.TCARB_1385"/>
<dbReference type="GO" id="GO:0004161">
    <property type="term" value="F:dimethylallyltranstransferase activity"/>
    <property type="evidence" value="ECO:0007669"/>
    <property type="project" value="UniProtKB-EC"/>
</dbReference>
<dbReference type="GO" id="GO:0008299">
    <property type="term" value="P:isoprenoid biosynthetic process"/>
    <property type="evidence" value="ECO:0007669"/>
    <property type="project" value="InterPro"/>
</dbReference>
<dbReference type="PROSITE" id="PS00723">
    <property type="entry name" value="POLYPRENYL_SYNTHASE_1"/>
    <property type="match status" value="1"/>
</dbReference>
<dbReference type="PANTHER" id="PTHR12001:SF85">
    <property type="entry name" value="SHORT CHAIN ISOPRENYL DIPHOSPHATE SYNTHASE"/>
    <property type="match status" value="1"/>
</dbReference>
<dbReference type="GO" id="GO:0106350">
    <property type="term" value="F:all-trans-octaprenyl-diphosphate synthase activity"/>
    <property type="evidence" value="ECO:0007669"/>
    <property type="project" value="UniProtKB-EC"/>
</dbReference>
<comment type="similarity">
    <text evidence="2 6">Belongs to the FPP/GGPP synthase family.</text>
</comment>
<dbReference type="PANTHER" id="PTHR12001">
    <property type="entry name" value="GERANYLGERANYL PYROPHOSPHATE SYNTHASE"/>
    <property type="match status" value="1"/>
</dbReference>
<proteinExistence type="inferred from homology"/>
<dbReference type="EC" id="2.5.1.10" evidence="7"/>
<comment type="cofactor">
    <cofactor evidence="1">
        <name>Mg(2+)</name>
        <dbReference type="ChEBI" id="CHEBI:18420"/>
    </cofactor>
</comment>
<keyword evidence="3 6" id="KW-0808">Transferase</keyword>
<evidence type="ECO:0000256" key="4">
    <source>
        <dbReference type="ARBA" id="ARBA00022723"/>
    </source>
</evidence>
<dbReference type="EC" id="2.5.1.90" evidence="7"/>
<evidence type="ECO:0000256" key="3">
    <source>
        <dbReference type="ARBA" id="ARBA00022679"/>
    </source>
</evidence>
<reference evidence="8" key="1">
    <citation type="book" date="2010" name="EXTREMOPHILES" publisher="0:0-0">
        <title>Complete genome sequences of ten hyperthermophilic archaea reveal their metabolic capabilities and possible ecological roles.</title>
        <editorList>
            <person name="?"/>
        </editorList>
        <authorList>
            <person name="Ravin N.V."/>
            <person name="Mardanov A.V."/>
            <person name="Bonch-Osmolovskaya E.A."/>
            <person name="Skryabin K.G."/>
        </authorList>
    </citation>
    <scope>NUCLEOTIDE SEQUENCE [LARGE SCALE GENOMIC DNA]</scope>
    <source>
        <strain evidence="8">1505</strain>
    </source>
</reference>
<dbReference type="GO" id="GO:0004311">
    <property type="term" value="F:geranylgeranyl diphosphate synthase activity"/>
    <property type="evidence" value="ECO:0007669"/>
    <property type="project" value="UniProtKB-EC"/>
</dbReference>
<evidence type="ECO:0000256" key="5">
    <source>
        <dbReference type="ARBA" id="ARBA00022842"/>
    </source>
</evidence>
<accession>A0A3G1A9N3</accession>
<dbReference type="SFLD" id="SFLDS00005">
    <property type="entry name" value="Isoprenoid_Synthase_Type_I"/>
    <property type="match status" value="1"/>
</dbReference>
<dbReference type="InterPro" id="IPR000092">
    <property type="entry name" value="Polyprenyl_synt"/>
</dbReference>
<organism evidence="7 8">
    <name type="scientific">Thermofilum adornatum 1505</name>
    <dbReference type="NCBI Taxonomy" id="697581"/>
    <lineage>
        <taxon>Archaea</taxon>
        <taxon>Thermoproteota</taxon>
        <taxon>Thermoprotei</taxon>
        <taxon>Thermofilales</taxon>
        <taxon>Thermofilaceae</taxon>
        <taxon>Thermofilum</taxon>
    </lineage>
</organism>
<dbReference type="EC" id="2.5.1.1" evidence="7"/>
<dbReference type="InterPro" id="IPR033749">
    <property type="entry name" value="Polyprenyl_synt_CS"/>
</dbReference>
<evidence type="ECO:0000313" key="8">
    <source>
        <dbReference type="Proteomes" id="UP000266720"/>
    </source>
</evidence>
<keyword evidence="5" id="KW-0460">Magnesium</keyword>
<name>A0A3G1A9N3_9CREN</name>
<dbReference type="SUPFAM" id="SSF48576">
    <property type="entry name" value="Terpenoid synthases"/>
    <property type="match status" value="1"/>
</dbReference>
<dbReference type="RefSeq" id="WP_052887058.1">
    <property type="nucleotide sequence ID" value="NZ_CP007493.1"/>
</dbReference>
<dbReference type="GO" id="GO:0004337">
    <property type="term" value="F:(2E,6E)-farnesyl diphosphate synthase activity"/>
    <property type="evidence" value="ECO:0007669"/>
    <property type="project" value="UniProtKB-EC"/>
</dbReference>
<dbReference type="EMBL" id="CP007493">
    <property type="protein sequence ID" value="AJB42431.1"/>
    <property type="molecule type" value="Genomic_DNA"/>
</dbReference>
<dbReference type="GeneID" id="25406791"/>
<dbReference type="Gene3D" id="1.10.600.10">
    <property type="entry name" value="Farnesyl Diphosphate Synthase"/>
    <property type="match status" value="1"/>
</dbReference>
<evidence type="ECO:0000256" key="1">
    <source>
        <dbReference type="ARBA" id="ARBA00001946"/>
    </source>
</evidence>